<evidence type="ECO:0000313" key="2">
    <source>
        <dbReference type="Proteomes" id="UP001626550"/>
    </source>
</evidence>
<sequence length="118" mass="14176">MGAFTRLMEYELKMKEQETSREDRAHDRNVDTLLAMNQDWNDETFKKCFQYYKTELESRLNEDAERHKQEQMLHQNMSEDLSKKMEFLLKAQHNLITADNIDQKVDEILQKPPISYSS</sequence>
<name>A0ABD2QAH9_9PLAT</name>
<keyword evidence="2" id="KW-1185">Reference proteome</keyword>
<dbReference type="Proteomes" id="UP001626550">
    <property type="component" value="Unassembled WGS sequence"/>
</dbReference>
<dbReference type="AlphaFoldDB" id="A0ABD2QAH9"/>
<dbReference type="InterPro" id="IPR026140">
    <property type="entry name" value="Ribosomal_mS26"/>
</dbReference>
<comment type="caution">
    <text evidence="1">The sequence shown here is derived from an EMBL/GenBank/DDBJ whole genome shotgun (WGS) entry which is preliminary data.</text>
</comment>
<organism evidence="1 2">
    <name type="scientific">Cichlidogyrus casuarinus</name>
    <dbReference type="NCBI Taxonomy" id="1844966"/>
    <lineage>
        <taxon>Eukaryota</taxon>
        <taxon>Metazoa</taxon>
        <taxon>Spiralia</taxon>
        <taxon>Lophotrochozoa</taxon>
        <taxon>Platyhelminthes</taxon>
        <taxon>Monogenea</taxon>
        <taxon>Monopisthocotylea</taxon>
        <taxon>Dactylogyridea</taxon>
        <taxon>Ancyrocephalidae</taxon>
        <taxon>Cichlidogyrus</taxon>
    </lineage>
</organism>
<protein>
    <submittedName>
        <fullName evidence="1">Uncharacterized protein</fullName>
    </submittedName>
</protein>
<reference evidence="1 2" key="1">
    <citation type="submission" date="2024-11" db="EMBL/GenBank/DDBJ databases">
        <title>Adaptive evolution of stress response genes in parasites aligns with host niche diversity.</title>
        <authorList>
            <person name="Hahn C."/>
            <person name="Resl P."/>
        </authorList>
    </citation>
    <scope>NUCLEOTIDE SEQUENCE [LARGE SCALE GENOMIC DNA]</scope>
    <source>
        <strain evidence="1">EGGRZ-B1_66</strain>
        <tissue evidence="1">Body</tissue>
    </source>
</reference>
<gene>
    <name evidence="1" type="ORF">Ciccas_004801</name>
</gene>
<evidence type="ECO:0000313" key="1">
    <source>
        <dbReference type="EMBL" id="KAL3316561.1"/>
    </source>
</evidence>
<dbReference type="Pfam" id="PF14943">
    <property type="entry name" value="MRP-S26"/>
    <property type="match status" value="1"/>
</dbReference>
<accession>A0ABD2QAH9</accession>
<dbReference type="EMBL" id="JBJKFK010000520">
    <property type="protein sequence ID" value="KAL3316561.1"/>
    <property type="molecule type" value="Genomic_DNA"/>
</dbReference>
<proteinExistence type="predicted"/>